<feature type="domain" description="Ionotropic receptor 75a N-terminal" evidence="11">
    <location>
        <begin position="26"/>
        <end position="209"/>
    </location>
</feature>
<comment type="subcellular location">
    <subcellularLocation>
        <location evidence="1">Cell membrane</location>
        <topology evidence="1">Multi-pass membrane protein</topology>
    </subcellularLocation>
</comment>
<keyword evidence="3 9" id="KW-0812">Transmembrane</keyword>
<evidence type="ECO:0000256" key="7">
    <source>
        <dbReference type="ARBA" id="ARBA00023180"/>
    </source>
</evidence>
<dbReference type="GO" id="GO:0005886">
    <property type="term" value="C:plasma membrane"/>
    <property type="evidence" value="ECO:0007669"/>
    <property type="project" value="UniProtKB-SubCell"/>
</dbReference>
<feature type="chain" id="PRO_5008271513" description="Ionotropic receptor 75a N-terminal domain-containing protein" evidence="10">
    <location>
        <begin position="21"/>
        <end position="1075"/>
    </location>
</feature>
<evidence type="ECO:0000256" key="2">
    <source>
        <dbReference type="ARBA" id="ARBA00022475"/>
    </source>
</evidence>
<feature type="transmembrane region" description="Helical" evidence="9">
    <location>
        <begin position="333"/>
        <end position="352"/>
    </location>
</feature>
<evidence type="ECO:0000256" key="4">
    <source>
        <dbReference type="ARBA" id="ARBA00022989"/>
    </source>
</evidence>
<keyword evidence="6" id="KW-0675">Receptor</keyword>
<accession>A0A195FLY2</accession>
<dbReference type="InterPro" id="IPR052192">
    <property type="entry name" value="Insect_Ionotropic_Sensory_Rcpt"/>
</dbReference>
<feature type="transmembrane region" description="Helical" evidence="9">
    <location>
        <begin position="382"/>
        <end position="400"/>
    </location>
</feature>
<keyword evidence="4 9" id="KW-1133">Transmembrane helix</keyword>
<keyword evidence="10" id="KW-0732">Signal</keyword>
<keyword evidence="7" id="KW-0325">Glycoprotein</keyword>
<feature type="domain" description="Ionotropic receptor 75a N-terminal" evidence="11">
    <location>
        <begin position="482"/>
        <end position="664"/>
    </location>
</feature>
<dbReference type="Proteomes" id="UP000078541">
    <property type="component" value="Unassembled WGS sequence"/>
</dbReference>
<evidence type="ECO:0000313" key="12">
    <source>
        <dbReference type="EMBL" id="KYN41262.1"/>
    </source>
</evidence>
<feature type="transmembrane region" description="Helical" evidence="9">
    <location>
        <begin position="789"/>
        <end position="807"/>
    </location>
</feature>
<feature type="transmembrane region" description="Helical" evidence="9">
    <location>
        <begin position="844"/>
        <end position="862"/>
    </location>
</feature>
<proteinExistence type="predicted"/>
<keyword evidence="5 9" id="KW-0472">Membrane</keyword>
<dbReference type="PANTHER" id="PTHR42643:SF33">
    <property type="entry name" value="GLUTAMATE RECEPTOR 2-LIKE PROTEIN"/>
    <property type="match status" value="1"/>
</dbReference>
<dbReference type="Gene3D" id="1.10.287.70">
    <property type="match status" value="1"/>
</dbReference>
<feature type="compositionally biased region" description="Polar residues" evidence="8">
    <location>
        <begin position="1065"/>
        <end position="1075"/>
    </location>
</feature>
<name>A0A195FLY2_9HYME</name>
<evidence type="ECO:0000256" key="10">
    <source>
        <dbReference type="SAM" id="SignalP"/>
    </source>
</evidence>
<dbReference type="EMBL" id="KQ981490">
    <property type="protein sequence ID" value="KYN41262.1"/>
    <property type="molecule type" value="Genomic_DNA"/>
</dbReference>
<dbReference type="InterPro" id="IPR057074">
    <property type="entry name" value="IR75A_N"/>
</dbReference>
<reference evidence="12 13" key="1">
    <citation type="submission" date="2016-03" db="EMBL/GenBank/DDBJ databases">
        <title>Trachymyrmex septentrionalis WGS genome.</title>
        <authorList>
            <person name="Nygaard S."/>
            <person name="Hu H."/>
            <person name="Boomsma J."/>
            <person name="Zhang G."/>
        </authorList>
    </citation>
    <scope>NUCLEOTIDE SEQUENCE [LARGE SCALE GENOMIC DNA]</scope>
    <source>
        <strain evidence="12">Tsep2-gDNA-1</strain>
        <tissue evidence="12">Whole body</tissue>
    </source>
</reference>
<gene>
    <name evidence="12" type="ORF">ALC56_04413</name>
</gene>
<evidence type="ECO:0000256" key="6">
    <source>
        <dbReference type="ARBA" id="ARBA00023170"/>
    </source>
</evidence>
<keyword evidence="13" id="KW-1185">Reference proteome</keyword>
<evidence type="ECO:0000256" key="1">
    <source>
        <dbReference type="ARBA" id="ARBA00004651"/>
    </source>
</evidence>
<keyword evidence="2" id="KW-1003">Cell membrane</keyword>
<dbReference type="PANTHER" id="PTHR42643">
    <property type="entry name" value="IONOTROPIC RECEPTOR 20A-RELATED"/>
    <property type="match status" value="1"/>
</dbReference>
<protein>
    <recommendedName>
        <fullName evidence="11">Ionotropic receptor 75a N-terminal domain-containing protein</fullName>
    </recommendedName>
</protein>
<evidence type="ECO:0000256" key="5">
    <source>
        <dbReference type="ARBA" id="ARBA00023136"/>
    </source>
</evidence>
<evidence type="ECO:0000256" key="8">
    <source>
        <dbReference type="SAM" id="MobiDB-lite"/>
    </source>
</evidence>
<feature type="transmembrane region" description="Helical" evidence="9">
    <location>
        <begin position="421"/>
        <end position="448"/>
    </location>
</feature>
<feature type="signal peptide" evidence="10">
    <location>
        <begin position="1"/>
        <end position="20"/>
    </location>
</feature>
<evidence type="ECO:0000259" key="11">
    <source>
        <dbReference type="Pfam" id="PF24576"/>
    </source>
</evidence>
<feature type="region of interest" description="Disordered" evidence="8">
    <location>
        <begin position="1055"/>
        <end position="1075"/>
    </location>
</feature>
<dbReference type="AlphaFoldDB" id="A0A195FLY2"/>
<evidence type="ECO:0000313" key="13">
    <source>
        <dbReference type="Proteomes" id="UP000078541"/>
    </source>
</evidence>
<evidence type="ECO:0000256" key="3">
    <source>
        <dbReference type="ARBA" id="ARBA00022692"/>
    </source>
</evidence>
<dbReference type="Pfam" id="PF24576">
    <property type="entry name" value="IR75A_N"/>
    <property type="match status" value="2"/>
</dbReference>
<feature type="transmembrane region" description="Helical" evidence="9">
    <location>
        <begin position="1023"/>
        <end position="1048"/>
    </location>
</feature>
<sequence length="1075" mass="123621">MRHGSWKLLFLSRLLLVSYANDNIMARDYFLYKDVSNVVGFSCGGLESNVKFARTFNEVFVLTSICNLGSVNGSSILRKLLQNNYRNLGVYVDARCEGHNYTVIYYEATKSFLFDETHKWLILGRKLDDTLSLLNDDSFGVVTDITIAIETDAGFDLYDVYNPCKARGGSLNITVLGYWTEKSGVVIRLKQSKYERRFNLHGMKLRVGVLLPRKFYNLSTEAIVLNQDMKAKYGRSQFLYTILLHMADLFNFTMEIVEVDPRKRQDNSAPMFVAFQKKIVDISASPIVMKADRLRSGDIIGPVWPMRSCFLFRTIASANMKTKQFLKPLNIKVWYVVFCTIIISASILVILIRQEGIHSVSEGYNICILLTIGAFSQQGTRQFLFIIFVNFLLIKMYDVGIRRRQLKFWSARKPFCPKNMLIAEPLSIYEAVPVFMFIGIVAVLSLIICITENLVYWLWPRGAYVIFFALLRFTCNVNAGDSDFIRDYFVNKAVRNVVGFSCGDFTSDFHFVKSLSRAGIFTIIRKHDKNINIRRFLSTDAWSLGVVVDLRCRNESAVTIFAETSKYRMYDYSYHWLVLGSKLNSSVPLLNDSAYSMTTDVTLAITNGSGYDLYDVYNHCKYRGGTLNLTRLGWWRRGEGLIITLTQPLVERRANMHGMTLKISGVIQYRPKNMRLEDYMIDINTRSLDSMHKFMYAMISHTADLFNFSIHASEIIYWDRHSVHGLIFEILQTNYIDFGSNPRIMVSERLDYATLIGAAWPIRPCFMLLSTPSNKIKLEIFFKPFAVQTWYLSAIFIVFFMFIMRIIMKREEASKEEKYSSAIVVTIGVTAQQGANFYPECISGRIALLQILMFNWIMFNYYSGSIVSARLSEPLDMMEDDVTVLADSNLKIAAEAVPYLNYFLYKLSSESNYFRKKRWDPLPESKRYLPIEEGMKQVSEGILAYHTDPNTAYPYIEKMFDPNKICALTEIHLFKQSVMGMLSKMFNTGLRDRQIKYWSSRKPQCTLDTLSTRSISIYETAPALILLAFGVLVGGIICFIENIIYYRFMREETPRPLNSDDAEATASTSKHNLSE</sequence>
<dbReference type="STRING" id="34720.A0A195FLY2"/>
<organism evidence="12 13">
    <name type="scientific">Trachymyrmex septentrionalis</name>
    <dbReference type="NCBI Taxonomy" id="34720"/>
    <lineage>
        <taxon>Eukaryota</taxon>
        <taxon>Metazoa</taxon>
        <taxon>Ecdysozoa</taxon>
        <taxon>Arthropoda</taxon>
        <taxon>Hexapoda</taxon>
        <taxon>Insecta</taxon>
        <taxon>Pterygota</taxon>
        <taxon>Neoptera</taxon>
        <taxon>Endopterygota</taxon>
        <taxon>Hymenoptera</taxon>
        <taxon>Apocrita</taxon>
        <taxon>Aculeata</taxon>
        <taxon>Formicoidea</taxon>
        <taxon>Formicidae</taxon>
        <taxon>Myrmicinae</taxon>
        <taxon>Trachymyrmex</taxon>
    </lineage>
</organism>
<feature type="transmembrane region" description="Helical" evidence="9">
    <location>
        <begin position="454"/>
        <end position="473"/>
    </location>
</feature>
<evidence type="ECO:0000256" key="9">
    <source>
        <dbReference type="SAM" id="Phobius"/>
    </source>
</evidence>